<accession>A0A258FRE6</accession>
<name>A0A258FRE6_9CAUL</name>
<organism evidence="2 3">
    <name type="scientific">Brevundimonas subvibrioides</name>
    <dbReference type="NCBI Taxonomy" id="74313"/>
    <lineage>
        <taxon>Bacteria</taxon>
        <taxon>Pseudomonadati</taxon>
        <taxon>Pseudomonadota</taxon>
        <taxon>Alphaproteobacteria</taxon>
        <taxon>Caulobacterales</taxon>
        <taxon>Caulobacteraceae</taxon>
        <taxon>Brevundimonas</taxon>
    </lineage>
</organism>
<reference evidence="2 3" key="1">
    <citation type="submission" date="2017-03" db="EMBL/GenBank/DDBJ databases">
        <title>Lifting the veil on microbial sulfur biogeochemistry in mining wastewaters.</title>
        <authorList>
            <person name="Kantor R.S."/>
            <person name="Colenbrander Nelson T."/>
            <person name="Marshall S."/>
            <person name="Bennett D."/>
            <person name="Apte S."/>
            <person name="Camacho D."/>
            <person name="Thomas B.C."/>
            <person name="Warren L.A."/>
            <person name="Banfield J.F."/>
        </authorList>
    </citation>
    <scope>NUCLEOTIDE SEQUENCE [LARGE SCALE GENOMIC DNA]</scope>
    <source>
        <strain evidence="2">32-69-9</strain>
    </source>
</reference>
<dbReference type="InterPro" id="IPR029016">
    <property type="entry name" value="GAF-like_dom_sf"/>
</dbReference>
<evidence type="ECO:0000256" key="1">
    <source>
        <dbReference type="SAM" id="MobiDB-lite"/>
    </source>
</evidence>
<comment type="caution">
    <text evidence="2">The sequence shown here is derived from an EMBL/GenBank/DDBJ whole genome shotgun (WGS) entry which is preliminary data.</text>
</comment>
<dbReference type="Pfam" id="PF04340">
    <property type="entry name" value="DUF484"/>
    <property type="match status" value="1"/>
</dbReference>
<dbReference type="Proteomes" id="UP000215595">
    <property type="component" value="Unassembled WGS sequence"/>
</dbReference>
<dbReference type="AlphaFoldDB" id="A0A258FRE6"/>
<protein>
    <recommendedName>
        <fullName evidence="4">DUF484 domain-containing protein</fullName>
    </recommendedName>
</protein>
<proteinExistence type="predicted"/>
<gene>
    <name evidence="2" type="ORF">B7Z01_05015</name>
</gene>
<feature type="region of interest" description="Disordered" evidence="1">
    <location>
        <begin position="1"/>
        <end position="33"/>
    </location>
</feature>
<sequence>MPSWPTGARPASPFSDSRPGALREERLRVTTQDQTADLFADPLDREGEPHWPDVRAWLQANPQTLLDDRSLLEEIGLTVRGKNVVEFGRAALTRLEAAAEREADARKRIEDVARANFAAQTQTHVAALDLMEARNHSDLARRLDAVAVARFGLSAAAVAIEKPGGVPFGWRPLEAGGVDGLLGDHGLTWLGPMFPDLDLFGPAAEEVRSVALIRMSLHLGGERGEQARPGLAAFGSPEAEGFTAGMGCELVAFVAGVVARTAERWPVLG</sequence>
<evidence type="ECO:0000313" key="2">
    <source>
        <dbReference type="EMBL" id="OYX34896.1"/>
    </source>
</evidence>
<dbReference type="InterPro" id="IPR007435">
    <property type="entry name" value="DUF484"/>
</dbReference>
<dbReference type="Gene3D" id="3.30.450.40">
    <property type="match status" value="1"/>
</dbReference>
<evidence type="ECO:0000313" key="3">
    <source>
        <dbReference type="Proteomes" id="UP000215595"/>
    </source>
</evidence>
<dbReference type="EMBL" id="NCEB01000007">
    <property type="protein sequence ID" value="OYX34896.1"/>
    <property type="molecule type" value="Genomic_DNA"/>
</dbReference>
<evidence type="ECO:0008006" key="4">
    <source>
        <dbReference type="Google" id="ProtNLM"/>
    </source>
</evidence>